<dbReference type="GO" id="GO:0016020">
    <property type="term" value="C:membrane"/>
    <property type="evidence" value="ECO:0007669"/>
    <property type="project" value="TreeGrafter"/>
</dbReference>
<dbReference type="PRINTS" id="PR00111">
    <property type="entry name" value="ABHYDROLASE"/>
</dbReference>
<protein>
    <submittedName>
        <fullName evidence="2">Alpha/beta hydrolase</fullName>
    </submittedName>
</protein>
<keyword evidence="2" id="KW-0378">Hydrolase</keyword>
<dbReference type="InterPro" id="IPR050266">
    <property type="entry name" value="AB_hydrolase_sf"/>
</dbReference>
<dbReference type="Gene3D" id="3.40.50.1820">
    <property type="entry name" value="alpha/beta hydrolase"/>
    <property type="match status" value="1"/>
</dbReference>
<reference evidence="2 3" key="1">
    <citation type="submission" date="2018-11" db="EMBL/GenBank/DDBJ databases">
        <title>Genome sequencing and analysis.</title>
        <authorList>
            <person name="Huang Y.-T."/>
        </authorList>
    </citation>
    <scope>NUCLEOTIDE SEQUENCE [LARGE SCALE GENOMIC DNA]</scope>
    <source>
        <strain evidence="2 3">SHIN</strain>
    </source>
</reference>
<evidence type="ECO:0000313" key="2">
    <source>
        <dbReference type="EMBL" id="NNV23365.1"/>
    </source>
</evidence>
<dbReference type="Pfam" id="PF00561">
    <property type="entry name" value="Abhydrolase_1"/>
    <property type="match status" value="1"/>
</dbReference>
<dbReference type="GO" id="GO:0016787">
    <property type="term" value="F:hydrolase activity"/>
    <property type="evidence" value="ECO:0007669"/>
    <property type="project" value="UniProtKB-KW"/>
</dbReference>
<sequence length="312" mass="34308">MQLARQQLFPELFPDFKMQDVQTKAVRFAVMSAGQGLPILLLHGYPQTMAAWHRIAPALALSHQVIVADLPGYGRSRITADAQGAGSKRRMAASLVEMMQALGHQRFVVCGHDRGGRVAYRMALDYPDMVLGLISVTVVPTPEMWEGASKAFGLGAWHWFMLAQPEPLPETLLSGDPGFIIDATLAKMAGSLDQLHPLALADYRQAFRDPVVRHGICEDYRAAAGIDEIDDINDRAAGRRITAPVLVLWEQGRTYGGNRQPLAIWNDWANDVTGQGLSGGHLLPELAPEALLAQMKLFLSRHEQAFTHHYSG</sequence>
<dbReference type="PANTHER" id="PTHR43798:SF33">
    <property type="entry name" value="HYDROLASE, PUTATIVE (AFU_ORTHOLOGUE AFUA_2G14860)-RELATED"/>
    <property type="match status" value="1"/>
</dbReference>
<dbReference type="AlphaFoldDB" id="A0A7Y3WYB2"/>
<comment type="caution">
    <text evidence="2">The sequence shown here is derived from an EMBL/GenBank/DDBJ whole genome shotgun (WGS) entry which is preliminary data.</text>
</comment>
<dbReference type="InterPro" id="IPR000073">
    <property type="entry name" value="AB_hydrolase_1"/>
</dbReference>
<dbReference type="PANTHER" id="PTHR43798">
    <property type="entry name" value="MONOACYLGLYCEROL LIPASE"/>
    <property type="match status" value="1"/>
</dbReference>
<evidence type="ECO:0000259" key="1">
    <source>
        <dbReference type="Pfam" id="PF00561"/>
    </source>
</evidence>
<accession>A0A7Y3WYB2</accession>
<feature type="domain" description="AB hydrolase-1" evidence="1">
    <location>
        <begin position="38"/>
        <end position="150"/>
    </location>
</feature>
<name>A0A7Y3WYB2_9HYPH</name>
<proteinExistence type="predicted"/>
<dbReference type="SUPFAM" id="SSF53474">
    <property type="entry name" value="alpha/beta-Hydrolases"/>
    <property type="match status" value="1"/>
</dbReference>
<organism evidence="2 3">
    <name type="scientific">Brucella pseudogrignonensis</name>
    <dbReference type="NCBI Taxonomy" id="419475"/>
    <lineage>
        <taxon>Bacteria</taxon>
        <taxon>Pseudomonadati</taxon>
        <taxon>Pseudomonadota</taxon>
        <taxon>Alphaproteobacteria</taxon>
        <taxon>Hyphomicrobiales</taxon>
        <taxon>Brucellaceae</taxon>
        <taxon>Brucella/Ochrobactrum group</taxon>
        <taxon>Brucella</taxon>
    </lineage>
</organism>
<gene>
    <name evidence="2" type="ORF">EHE22_23555</name>
</gene>
<dbReference type="EMBL" id="PKQI01000004">
    <property type="protein sequence ID" value="NNV23365.1"/>
    <property type="molecule type" value="Genomic_DNA"/>
</dbReference>
<evidence type="ECO:0000313" key="3">
    <source>
        <dbReference type="Proteomes" id="UP000526233"/>
    </source>
</evidence>
<dbReference type="RefSeq" id="WP_235972544.1">
    <property type="nucleotide sequence ID" value="NZ_CAXURC020000003.1"/>
</dbReference>
<dbReference type="Proteomes" id="UP000526233">
    <property type="component" value="Unassembled WGS sequence"/>
</dbReference>
<dbReference type="InterPro" id="IPR029058">
    <property type="entry name" value="AB_hydrolase_fold"/>
</dbReference>